<name>F3QTF4_9BACT</name>
<dbReference type="STRING" id="762982.HMPREF9442_01471"/>
<evidence type="ECO:0000313" key="1">
    <source>
        <dbReference type="EMBL" id="EGG54679.1"/>
    </source>
</evidence>
<protein>
    <submittedName>
        <fullName evidence="1">Uncharacterized protein</fullName>
    </submittedName>
</protein>
<dbReference type="Proteomes" id="UP000005546">
    <property type="component" value="Unassembled WGS sequence"/>
</dbReference>
<sequence length="39" mass="4965">MYWEYQGMYQMKMVHPYFLWLVFNVIFHRNEQGFGRFAV</sequence>
<comment type="caution">
    <text evidence="1">The sequence shown here is derived from an EMBL/GenBank/DDBJ whole genome shotgun (WGS) entry which is preliminary data.</text>
</comment>
<keyword evidence="2" id="KW-1185">Reference proteome</keyword>
<dbReference type="EMBL" id="AFBR01000036">
    <property type="protein sequence ID" value="EGG54679.1"/>
    <property type="molecule type" value="Genomic_DNA"/>
</dbReference>
<proteinExistence type="predicted"/>
<organism evidence="1 2">
    <name type="scientific">Paraprevotella xylaniphila YIT 11841</name>
    <dbReference type="NCBI Taxonomy" id="762982"/>
    <lineage>
        <taxon>Bacteria</taxon>
        <taxon>Pseudomonadati</taxon>
        <taxon>Bacteroidota</taxon>
        <taxon>Bacteroidia</taxon>
        <taxon>Bacteroidales</taxon>
        <taxon>Prevotellaceae</taxon>
        <taxon>Paraprevotella</taxon>
    </lineage>
</organism>
<dbReference type="AlphaFoldDB" id="F3QTF4"/>
<dbReference type="HOGENOM" id="CLU_3314146_0_0_10"/>
<reference evidence="1 2" key="1">
    <citation type="submission" date="2011-02" db="EMBL/GenBank/DDBJ databases">
        <authorList>
            <person name="Weinstock G."/>
            <person name="Sodergren E."/>
            <person name="Clifton S."/>
            <person name="Fulton L."/>
            <person name="Fulton B."/>
            <person name="Courtney L."/>
            <person name="Fronick C."/>
            <person name="Harrison M."/>
            <person name="Strong C."/>
            <person name="Farmer C."/>
            <person name="Delahaunty K."/>
            <person name="Markovic C."/>
            <person name="Hall O."/>
            <person name="Minx P."/>
            <person name="Tomlinson C."/>
            <person name="Mitreva M."/>
            <person name="Hou S."/>
            <person name="Chen J."/>
            <person name="Wollam A."/>
            <person name="Pepin K.H."/>
            <person name="Johnson M."/>
            <person name="Bhonagiri V."/>
            <person name="Zhang X."/>
            <person name="Suruliraj S."/>
            <person name="Warren W."/>
            <person name="Chinwalla A."/>
            <person name="Mardis E.R."/>
            <person name="Wilson R.K."/>
        </authorList>
    </citation>
    <scope>NUCLEOTIDE SEQUENCE [LARGE SCALE GENOMIC DNA]</scope>
    <source>
        <strain evidence="1 2">YIT 11841</strain>
    </source>
</reference>
<accession>F3QTF4</accession>
<gene>
    <name evidence="1" type="ORF">HMPREF9442_01471</name>
</gene>
<evidence type="ECO:0000313" key="2">
    <source>
        <dbReference type="Proteomes" id="UP000005546"/>
    </source>
</evidence>